<keyword evidence="1" id="KW-0472">Membrane</keyword>
<dbReference type="AlphaFoldDB" id="A0A327RK24"/>
<accession>A0A327RK24</accession>
<evidence type="ECO:0000256" key="1">
    <source>
        <dbReference type="SAM" id="Phobius"/>
    </source>
</evidence>
<protein>
    <recommendedName>
        <fullName evidence="4">SPW repeat-containing protein</fullName>
    </recommendedName>
</protein>
<organism evidence="2 3">
    <name type="scientific">Gelidibacter algens</name>
    <dbReference type="NCBI Taxonomy" id="49280"/>
    <lineage>
        <taxon>Bacteria</taxon>
        <taxon>Pseudomonadati</taxon>
        <taxon>Bacteroidota</taxon>
        <taxon>Flavobacteriia</taxon>
        <taxon>Flavobacteriales</taxon>
        <taxon>Flavobacteriaceae</taxon>
        <taxon>Gelidibacter</taxon>
    </lineage>
</organism>
<dbReference type="EMBL" id="QLLQ01000042">
    <property type="protein sequence ID" value="RAJ17360.1"/>
    <property type="molecule type" value="Genomic_DNA"/>
</dbReference>
<dbReference type="InterPro" id="IPR046548">
    <property type="entry name" value="DUF6804"/>
</dbReference>
<dbReference type="Pfam" id="PF20619">
    <property type="entry name" value="DUF6804"/>
    <property type="match status" value="1"/>
</dbReference>
<dbReference type="RefSeq" id="WP_111626077.1">
    <property type="nucleotide sequence ID" value="NZ_QLLQ01000042.1"/>
</dbReference>
<reference evidence="2 3" key="1">
    <citation type="submission" date="2018-06" db="EMBL/GenBank/DDBJ databases">
        <title>Genomic Encyclopedia of Archaeal and Bacterial Type Strains, Phase II (KMG-II): from individual species to whole genera.</title>
        <authorList>
            <person name="Goeker M."/>
        </authorList>
    </citation>
    <scope>NUCLEOTIDE SEQUENCE [LARGE SCALE GENOMIC DNA]</scope>
    <source>
        <strain evidence="2 3">DSM 12408</strain>
    </source>
</reference>
<keyword evidence="3" id="KW-1185">Reference proteome</keyword>
<keyword evidence="1" id="KW-1133">Transmembrane helix</keyword>
<evidence type="ECO:0008006" key="4">
    <source>
        <dbReference type="Google" id="ProtNLM"/>
    </source>
</evidence>
<proteinExistence type="predicted"/>
<feature type="transmembrane region" description="Helical" evidence="1">
    <location>
        <begin position="74"/>
        <end position="92"/>
    </location>
</feature>
<sequence>MIKAIKIILALLLFFCLADLPYGYYQFVRFASLIGFAILAYDANQRGSQIEMIVFGALALLFQPFTKIALGRQIWNIVDIIVGLGLVFSLFIKPEKEN</sequence>
<gene>
    <name evidence="2" type="ORF">LX77_03893</name>
</gene>
<name>A0A327RK24_9FLAO</name>
<evidence type="ECO:0000313" key="2">
    <source>
        <dbReference type="EMBL" id="RAJ17360.1"/>
    </source>
</evidence>
<keyword evidence="1" id="KW-0812">Transmembrane</keyword>
<comment type="caution">
    <text evidence="2">The sequence shown here is derived from an EMBL/GenBank/DDBJ whole genome shotgun (WGS) entry which is preliminary data.</text>
</comment>
<dbReference type="Proteomes" id="UP000248987">
    <property type="component" value="Unassembled WGS sequence"/>
</dbReference>
<evidence type="ECO:0000313" key="3">
    <source>
        <dbReference type="Proteomes" id="UP000248987"/>
    </source>
</evidence>